<dbReference type="InterPro" id="IPR037507">
    <property type="entry name" value="Ribosomal_mL59"/>
</dbReference>
<evidence type="ECO:0000256" key="1">
    <source>
        <dbReference type="SAM" id="MobiDB-lite"/>
    </source>
</evidence>
<dbReference type="Pfam" id="PF18126">
    <property type="entry name" value="Mitoc_mL59"/>
    <property type="match status" value="1"/>
</dbReference>
<dbReference type="OrthoDB" id="18529at2759"/>
<dbReference type="GeneID" id="25981861"/>
<keyword evidence="4" id="KW-1185">Reference proteome</keyword>
<dbReference type="EMBL" id="GL629788">
    <property type="protein sequence ID" value="EFX01763.1"/>
    <property type="molecule type" value="Genomic_DNA"/>
</dbReference>
<dbReference type="RefSeq" id="XP_014171245.1">
    <property type="nucleotide sequence ID" value="XM_014315770.1"/>
</dbReference>
<organism evidence="4">
    <name type="scientific">Grosmannia clavigera (strain kw1407 / UAMH 11150)</name>
    <name type="common">Blue stain fungus</name>
    <name type="synonym">Graphiocladiella clavigera</name>
    <dbReference type="NCBI Taxonomy" id="655863"/>
    <lineage>
        <taxon>Eukaryota</taxon>
        <taxon>Fungi</taxon>
        <taxon>Dikarya</taxon>
        <taxon>Ascomycota</taxon>
        <taxon>Pezizomycotina</taxon>
        <taxon>Sordariomycetes</taxon>
        <taxon>Sordariomycetidae</taxon>
        <taxon>Ophiostomatales</taxon>
        <taxon>Ophiostomataceae</taxon>
        <taxon>Leptographium</taxon>
    </lineage>
</organism>
<dbReference type="AlphaFoldDB" id="F0XKK8"/>
<dbReference type="STRING" id="655863.F0XKK8"/>
<accession>F0XKK8</accession>
<evidence type="ECO:0000259" key="2">
    <source>
        <dbReference type="Pfam" id="PF18126"/>
    </source>
</evidence>
<proteinExistence type="predicted"/>
<reference evidence="3 4" key="1">
    <citation type="journal article" date="2011" name="Proc. Natl. Acad. Sci. U.S.A.">
        <title>Genome and transcriptome analyses of the mountain pine beetle-fungal symbiont Grosmannia clavigera, a lodgepole pine pathogen.</title>
        <authorList>
            <person name="DiGuistini S."/>
            <person name="Wang Y."/>
            <person name="Liao N.Y."/>
            <person name="Taylor G."/>
            <person name="Tanguay P."/>
            <person name="Feau N."/>
            <person name="Henrissat B."/>
            <person name="Chan S.K."/>
            <person name="Hesse-Orce U."/>
            <person name="Alamouti S.M."/>
            <person name="Tsui C.K.M."/>
            <person name="Docking R.T."/>
            <person name="Levasseur A."/>
            <person name="Haridas S."/>
            <person name="Robertson G."/>
            <person name="Birol I."/>
            <person name="Holt R.A."/>
            <person name="Marra M.A."/>
            <person name="Hamelin R.C."/>
            <person name="Hirst M."/>
            <person name="Jones S.J.M."/>
            <person name="Bohlmann J."/>
            <person name="Breuil C."/>
        </authorList>
    </citation>
    <scope>NUCLEOTIDE SEQUENCE [LARGE SCALE GENOMIC DNA]</scope>
    <source>
        <strain evidence="4">kw1407 / UAMH 11150</strain>
    </source>
</reference>
<dbReference type="FunCoup" id="F0XKK8">
    <property type="interactions" value="69"/>
</dbReference>
<keyword evidence="3" id="KW-0689">Ribosomal protein</keyword>
<gene>
    <name evidence="3" type="ORF">CMQ_8229</name>
</gene>
<dbReference type="InParanoid" id="F0XKK8"/>
<sequence>MASPATGSPSGYIQLAKTLPPRLLQFLARYPPAALQPTTTSGDAAAHTSTGYQQDTPNPFKSMKHPVTGRWHDPVYSLRRQAELAKMARDHGVAELLPESSKSPEERLRRRIELGVRVKGTGVGQRVKGHQHERHLVAKMEERRKAMLNMPKLIREWKQVGKKNWTRYPS</sequence>
<feature type="compositionally biased region" description="Polar residues" evidence="1">
    <location>
        <begin position="36"/>
        <end position="59"/>
    </location>
</feature>
<keyword evidence="3" id="KW-0687">Ribonucleoprotein</keyword>
<feature type="region of interest" description="Disordered" evidence="1">
    <location>
        <begin position="35"/>
        <end position="60"/>
    </location>
</feature>
<evidence type="ECO:0000313" key="3">
    <source>
        <dbReference type="EMBL" id="EFX01763.1"/>
    </source>
</evidence>
<dbReference type="GO" id="GO:0005762">
    <property type="term" value="C:mitochondrial large ribosomal subunit"/>
    <property type="evidence" value="ECO:0007669"/>
    <property type="project" value="InterPro"/>
</dbReference>
<dbReference type="PANTHER" id="PTHR28041:SF1">
    <property type="entry name" value="LARGE RIBOSOMAL SUBUNIT PROTEIN ML59"/>
    <property type="match status" value="1"/>
</dbReference>
<dbReference type="PANTHER" id="PTHR28041">
    <property type="entry name" value="54S RIBOSOMAL PROTEIN L25, MITOCHONDRIAL"/>
    <property type="match status" value="1"/>
</dbReference>
<dbReference type="HOGENOM" id="CLU_076154_1_0_1"/>
<evidence type="ECO:0000313" key="4">
    <source>
        <dbReference type="Proteomes" id="UP000007796"/>
    </source>
</evidence>
<name>F0XKK8_GROCL</name>
<protein>
    <submittedName>
        <fullName evidence="3">60S ribosomal protein</fullName>
    </submittedName>
</protein>
<dbReference type="eggNOG" id="ENOG502RZ2K">
    <property type="taxonomic scope" value="Eukaryota"/>
</dbReference>
<dbReference type="Proteomes" id="UP000007796">
    <property type="component" value="Unassembled WGS sequence"/>
</dbReference>
<dbReference type="InterPro" id="IPR040922">
    <property type="entry name" value="Ribosomal_mL59_dom"/>
</dbReference>
<feature type="domain" description="Large ribosomal subunit protein mL59" evidence="2">
    <location>
        <begin position="21"/>
        <end position="159"/>
    </location>
</feature>
<dbReference type="GO" id="GO:0003735">
    <property type="term" value="F:structural constituent of ribosome"/>
    <property type="evidence" value="ECO:0007669"/>
    <property type="project" value="InterPro"/>
</dbReference>